<dbReference type="EMBL" id="LFZN01000238">
    <property type="protein sequence ID" value="KXS95042.1"/>
    <property type="molecule type" value="Genomic_DNA"/>
</dbReference>
<dbReference type="AlphaFoldDB" id="A0A139GY07"/>
<evidence type="ECO:0000313" key="1">
    <source>
        <dbReference type="EMBL" id="KXS95042.1"/>
    </source>
</evidence>
<feature type="non-terminal residue" evidence="1">
    <location>
        <position position="330"/>
    </location>
</feature>
<gene>
    <name evidence="1" type="ORF">AC578_129</name>
</gene>
<comment type="caution">
    <text evidence="1">The sequence shown here is derived from an EMBL/GenBank/DDBJ whole genome shotgun (WGS) entry which is preliminary data.</text>
</comment>
<dbReference type="Proteomes" id="UP000070133">
    <property type="component" value="Unassembled WGS sequence"/>
</dbReference>
<evidence type="ECO:0000313" key="2">
    <source>
        <dbReference type="Proteomes" id="UP000070133"/>
    </source>
</evidence>
<reference evidence="1 2" key="1">
    <citation type="submission" date="2015-07" db="EMBL/GenBank/DDBJ databases">
        <title>Comparative genomics of the Sigatoka disease complex on banana suggests a link between parallel evolutionary changes in Pseudocercospora fijiensis and Pseudocercospora eumusae and increased virulence on the banana host.</title>
        <authorList>
            <person name="Chang T.-C."/>
            <person name="Salvucci A."/>
            <person name="Crous P.W."/>
            <person name="Stergiopoulos I."/>
        </authorList>
    </citation>
    <scope>NUCLEOTIDE SEQUENCE [LARGE SCALE GENOMIC DNA]</scope>
    <source>
        <strain evidence="1 2">CBS 114824</strain>
    </source>
</reference>
<keyword evidence="2" id="KW-1185">Reference proteome</keyword>
<accession>A0A139GY07</accession>
<proteinExistence type="predicted"/>
<protein>
    <submittedName>
        <fullName evidence="1">Uncharacterized protein</fullName>
    </submittedName>
</protein>
<sequence>MSSTCSSRRSSMTDLSIHQDILSDHTGYPETKFRAQPWKRQTYALSSQDDAVDQLVRGGEFYGAGTGGRGPVQGGECYAAGTGGRGLVQGGNCYAAGTGGRGLVLGGECYAAGTGGRGLVQGGSCYAAGTGGRGLVQGGNCYAAGTGGRGLVQGGSCYAAGTGGRGLVLGGECYAAGTGGRGLVRGGECYAAGTGGRGLATVQNHSMSDTLSMLSSSVAACTSYQSCVDGCMTLLILLDPYLLLKDTESIIFKFLAIYTSLLASAVVDAVSKGSTLIDQYRLSGMYELLFKTSSLPRTPALCAAAQASNYAGQTPVATKPLLNAEGRPGG</sequence>
<name>A0A139GY07_9PEZI</name>
<organism evidence="1 2">
    <name type="scientific">Pseudocercospora eumusae</name>
    <dbReference type="NCBI Taxonomy" id="321146"/>
    <lineage>
        <taxon>Eukaryota</taxon>
        <taxon>Fungi</taxon>
        <taxon>Dikarya</taxon>
        <taxon>Ascomycota</taxon>
        <taxon>Pezizomycotina</taxon>
        <taxon>Dothideomycetes</taxon>
        <taxon>Dothideomycetidae</taxon>
        <taxon>Mycosphaerellales</taxon>
        <taxon>Mycosphaerellaceae</taxon>
        <taxon>Pseudocercospora</taxon>
    </lineage>
</organism>
<dbReference type="OrthoDB" id="10521456at2759"/>